<gene>
    <name evidence="4" type="ORF">NCAV_1106</name>
</gene>
<dbReference type="Gene3D" id="3.10.580.10">
    <property type="entry name" value="CBS-domain"/>
    <property type="match status" value="1"/>
</dbReference>
<organism evidence="4 5">
    <name type="scientific">Candidatus Nitrosocaldus cavascurensis</name>
    <dbReference type="NCBI Taxonomy" id="2058097"/>
    <lineage>
        <taxon>Archaea</taxon>
        <taxon>Nitrososphaerota</taxon>
        <taxon>Nitrososphaeria</taxon>
        <taxon>Candidatus Nitrosocaldales</taxon>
        <taxon>Candidatus Nitrosocaldaceae</taxon>
        <taxon>Candidatus Nitrosocaldus</taxon>
    </lineage>
</organism>
<proteinExistence type="predicted"/>
<keyword evidence="5" id="KW-1185">Reference proteome</keyword>
<dbReference type="PROSITE" id="PS51371">
    <property type="entry name" value="CBS"/>
    <property type="match status" value="2"/>
</dbReference>
<evidence type="ECO:0000256" key="2">
    <source>
        <dbReference type="PROSITE-ProRule" id="PRU00703"/>
    </source>
</evidence>
<evidence type="ECO:0000256" key="1">
    <source>
        <dbReference type="ARBA" id="ARBA00023122"/>
    </source>
</evidence>
<dbReference type="EMBL" id="LT981265">
    <property type="protein sequence ID" value="SPC34283.1"/>
    <property type="molecule type" value="Genomic_DNA"/>
</dbReference>
<feature type="domain" description="CBS" evidence="3">
    <location>
        <begin position="74"/>
        <end position="131"/>
    </location>
</feature>
<dbReference type="SUPFAM" id="SSF54631">
    <property type="entry name" value="CBS-domain pair"/>
    <property type="match status" value="1"/>
</dbReference>
<dbReference type="KEGG" id="ncv:NCAV_1106"/>
<dbReference type="PANTHER" id="PTHR43080:SF2">
    <property type="entry name" value="CBS DOMAIN-CONTAINING PROTEIN"/>
    <property type="match status" value="1"/>
</dbReference>
<feature type="domain" description="CBS" evidence="3">
    <location>
        <begin position="9"/>
        <end position="65"/>
    </location>
</feature>
<sequence length="134" mass="14930">MDILLKDIMIRNVVTISPDKTAQDAARLMAEHGIGSVVVMDSDKVIGIITERDLVRKVCAKDIPSSKVKIQDVMSAPIITAEPDLPIEAAVQRMFNNKIRRLPVVENGKLVGIVTISDIAKHMRTKWLIEKIFE</sequence>
<evidence type="ECO:0000259" key="3">
    <source>
        <dbReference type="PROSITE" id="PS51371"/>
    </source>
</evidence>
<evidence type="ECO:0000313" key="4">
    <source>
        <dbReference type="EMBL" id="SPC34283.1"/>
    </source>
</evidence>
<dbReference type="GeneID" id="41595127"/>
<reference evidence="5" key="1">
    <citation type="submission" date="2018-01" db="EMBL/GenBank/DDBJ databases">
        <authorList>
            <person name="Kerou L M."/>
        </authorList>
    </citation>
    <scope>NUCLEOTIDE SEQUENCE [LARGE SCALE GENOMIC DNA]</scope>
    <source>
        <strain evidence="5">SCU2</strain>
    </source>
</reference>
<keyword evidence="1 2" id="KW-0129">CBS domain</keyword>
<accession>A0A2K5ARK7</accession>
<dbReference type="RefSeq" id="WP_103287029.1">
    <property type="nucleotide sequence ID" value="NZ_LT981265.1"/>
</dbReference>
<name>A0A2K5ARK7_9ARCH</name>
<protein>
    <recommendedName>
        <fullName evidence="3">CBS domain-containing protein</fullName>
    </recommendedName>
</protein>
<dbReference type="PANTHER" id="PTHR43080">
    <property type="entry name" value="CBS DOMAIN-CONTAINING PROTEIN CBSX3, MITOCHONDRIAL"/>
    <property type="match status" value="1"/>
</dbReference>
<dbReference type="Proteomes" id="UP000236248">
    <property type="component" value="Chromosome NCAV"/>
</dbReference>
<dbReference type="InterPro" id="IPR000644">
    <property type="entry name" value="CBS_dom"/>
</dbReference>
<evidence type="ECO:0000313" key="5">
    <source>
        <dbReference type="Proteomes" id="UP000236248"/>
    </source>
</evidence>
<dbReference type="Pfam" id="PF00571">
    <property type="entry name" value="CBS"/>
    <property type="match status" value="2"/>
</dbReference>
<dbReference type="AlphaFoldDB" id="A0A2K5ARK7"/>
<dbReference type="InterPro" id="IPR051257">
    <property type="entry name" value="Diverse_CBS-Domain"/>
</dbReference>
<dbReference type="SMART" id="SM00116">
    <property type="entry name" value="CBS"/>
    <property type="match status" value="2"/>
</dbReference>
<dbReference type="InterPro" id="IPR046342">
    <property type="entry name" value="CBS_dom_sf"/>
</dbReference>